<reference evidence="1 2" key="1">
    <citation type="submission" date="2024-02" db="EMBL/GenBank/DDBJ databases">
        <title>Tn5403 promotes plasmid rearrangements and degradation of the Klebsiella pneumoniae carbapenemase (KPC) transposon Tn4401.</title>
        <authorList>
            <person name="Sheppard A.E."/>
            <person name="Barry K.E."/>
            <person name="Parikh H.I."/>
            <person name="Vegesana K."/>
            <person name="Sebra R."/>
            <person name="George S."/>
            <person name="Sanderson N.D."/>
            <person name="Stoesser N."/>
            <person name="Eyre D.W."/>
            <person name="Crook D.W."/>
            <person name="Walker A.S."/>
            <person name="Mathers A.J."/>
        </authorList>
    </citation>
    <scope>NUCLEOTIDE SEQUENCE [LARGE SCALE GENOMIC DNA]</scope>
    <source>
        <strain evidence="1 2">CAV1921</strain>
    </source>
</reference>
<name>A0ABZ2DR53_RAOOR</name>
<accession>A0ABZ2DR53</accession>
<dbReference type="EMBL" id="CP145163">
    <property type="protein sequence ID" value="WWC09835.1"/>
    <property type="molecule type" value="Genomic_DNA"/>
</dbReference>
<gene>
    <name evidence="1" type="ORF">LM286_15815</name>
</gene>
<keyword evidence="2" id="KW-1185">Reference proteome</keyword>
<dbReference type="Proteomes" id="UP001350972">
    <property type="component" value="Chromosome"/>
</dbReference>
<protein>
    <recommendedName>
        <fullName evidence="3">SGNH hydrolase-type esterase domain-containing protein</fullName>
    </recommendedName>
</protein>
<evidence type="ECO:0000313" key="1">
    <source>
        <dbReference type="EMBL" id="WWC09835.1"/>
    </source>
</evidence>
<sequence>MSERITLFQWWQWRSGPKKWLLNCAFINLQNIFGENPADYAYGSIHSWFAEDGIHPDPATGGYLIKDAVFRALTNR</sequence>
<organism evidence="1 2">
    <name type="scientific">Raoultella ornithinolytica</name>
    <name type="common">Klebsiella ornithinolytica</name>
    <dbReference type="NCBI Taxonomy" id="54291"/>
    <lineage>
        <taxon>Bacteria</taxon>
        <taxon>Pseudomonadati</taxon>
        <taxon>Pseudomonadota</taxon>
        <taxon>Gammaproteobacteria</taxon>
        <taxon>Enterobacterales</taxon>
        <taxon>Enterobacteriaceae</taxon>
        <taxon>Klebsiella/Raoultella group</taxon>
        <taxon>Raoultella</taxon>
    </lineage>
</organism>
<proteinExistence type="predicted"/>
<evidence type="ECO:0008006" key="3">
    <source>
        <dbReference type="Google" id="ProtNLM"/>
    </source>
</evidence>
<evidence type="ECO:0000313" key="2">
    <source>
        <dbReference type="Proteomes" id="UP001350972"/>
    </source>
</evidence>
<dbReference type="RefSeq" id="WP_228155031.1">
    <property type="nucleotide sequence ID" value="NZ_CP132011.1"/>
</dbReference>